<feature type="region of interest" description="Disordered" evidence="1">
    <location>
        <begin position="1"/>
        <end position="169"/>
    </location>
</feature>
<evidence type="ECO:0000313" key="2">
    <source>
        <dbReference type="EMBL" id="KAL3690144.1"/>
    </source>
</evidence>
<feature type="compositionally biased region" description="Basic and acidic residues" evidence="1">
    <location>
        <begin position="1"/>
        <end position="12"/>
    </location>
</feature>
<dbReference type="EMBL" id="JBJQOH010000004">
    <property type="protein sequence ID" value="KAL3690144.1"/>
    <property type="molecule type" value="Genomic_DNA"/>
</dbReference>
<protein>
    <submittedName>
        <fullName evidence="2">Uncharacterized protein</fullName>
    </submittedName>
</protein>
<feature type="compositionally biased region" description="Polar residues" evidence="1">
    <location>
        <begin position="114"/>
        <end position="127"/>
    </location>
</feature>
<organism evidence="2 3">
    <name type="scientific">Riccia sorocarpa</name>
    <dbReference type="NCBI Taxonomy" id="122646"/>
    <lineage>
        <taxon>Eukaryota</taxon>
        <taxon>Viridiplantae</taxon>
        <taxon>Streptophyta</taxon>
        <taxon>Embryophyta</taxon>
        <taxon>Marchantiophyta</taxon>
        <taxon>Marchantiopsida</taxon>
        <taxon>Marchantiidae</taxon>
        <taxon>Marchantiales</taxon>
        <taxon>Ricciaceae</taxon>
        <taxon>Riccia</taxon>
    </lineage>
</organism>
<dbReference type="AlphaFoldDB" id="A0ABD3HJ23"/>
<evidence type="ECO:0000313" key="3">
    <source>
        <dbReference type="Proteomes" id="UP001633002"/>
    </source>
</evidence>
<feature type="compositionally biased region" description="Basic and acidic residues" evidence="1">
    <location>
        <begin position="84"/>
        <end position="94"/>
    </location>
</feature>
<comment type="caution">
    <text evidence="2">The sequence shown here is derived from an EMBL/GenBank/DDBJ whole genome shotgun (WGS) entry which is preliminary data.</text>
</comment>
<name>A0ABD3HJ23_9MARC</name>
<evidence type="ECO:0000256" key="1">
    <source>
        <dbReference type="SAM" id="MobiDB-lite"/>
    </source>
</evidence>
<feature type="compositionally biased region" description="Polar residues" evidence="1">
    <location>
        <begin position="31"/>
        <end position="44"/>
    </location>
</feature>
<gene>
    <name evidence="2" type="ORF">R1sor_016453</name>
</gene>
<accession>A0ABD3HJ23</accession>
<feature type="compositionally biased region" description="Acidic residues" evidence="1">
    <location>
        <begin position="150"/>
        <end position="165"/>
    </location>
</feature>
<feature type="compositionally biased region" description="Polar residues" evidence="1">
    <location>
        <begin position="95"/>
        <end position="107"/>
    </location>
</feature>
<sequence length="279" mass="31472">MGDWLKKARSGGDPEQSGTFSGPGAWRDRGSPSTTTDHLSNGTNARRVIYLTNGQGERFSPGPSSPSNAGTRDCRGHPSSPQGHTEERSLERHTISPNNQGWTSPQQRNREPQDLQTNPPFQPLETTARSRKSASPVGSPSKAQSWADKAEEDEVNAGESEEDFNMSDINSEQRADQDFMAQRNWVKEARREVTAAFSRIQEFTGTPEGEEVAVEHHFNTEEQMQIHAQKRRLEDCGVVFVPWIYPRHMMPSRSGSIRRSKTNLPFRYHTLRSWHLDTT</sequence>
<keyword evidence="3" id="KW-1185">Reference proteome</keyword>
<proteinExistence type="predicted"/>
<reference evidence="2 3" key="1">
    <citation type="submission" date="2024-09" db="EMBL/GenBank/DDBJ databases">
        <title>Chromosome-scale assembly of Riccia sorocarpa.</title>
        <authorList>
            <person name="Paukszto L."/>
        </authorList>
    </citation>
    <scope>NUCLEOTIDE SEQUENCE [LARGE SCALE GENOMIC DNA]</scope>
    <source>
        <strain evidence="2">LP-2024</strain>
        <tissue evidence="2">Aerial parts of the thallus</tissue>
    </source>
</reference>
<dbReference type="Proteomes" id="UP001633002">
    <property type="component" value="Unassembled WGS sequence"/>
</dbReference>